<evidence type="ECO:0000256" key="9">
    <source>
        <dbReference type="SAM" id="Coils"/>
    </source>
</evidence>
<reference evidence="15" key="1">
    <citation type="submission" date="2016-10" db="EMBL/GenBank/DDBJ databases">
        <authorList>
            <person name="Varghese N."/>
            <person name="Submissions S."/>
        </authorList>
    </citation>
    <scope>NUCLEOTIDE SEQUENCE [LARGE SCALE GENOMIC DNA]</scope>
    <source>
        <strain evidence="15">DSM 13234</strain>
    </source>
</reference>
<dbReference type="InterPro" id="IPR036890">
    <property type="entry name" value="HATPase_C_sf"/>
</dbReference>
<keyword evidence="9" id="KW-0175">Coiled coil</keyword>
<comment type="subcellular location">
    <subcellularLocation>
        <location evidence="2">Membrane</location>
    </subcellularLocation>
</comment>
<dbReference type="InterPro" id="IPR003018">
    <property type="entry name" value="GAF"/>
</dbReference>
<dbReference type="SMART" id="SM00388">
    <property type="entry name" value="HisKA"/>
    <property type="match status" value="1"/>
</dbReference>
<feature type="modified residue" description="4-aspartylphosphate" evidence="8">
    <location>
        <position position="834"/>
    </location>
</feature>
<proteinExistence type="predicted"/>
<comment type="catalytic activity">
    <reaction evidence="1">
        <text>ATP + protein L-histidine = ADP + protein N-phospho-L-histidine.</text>
        <dbReference type="EC" id="2.7.13.3"/>
    </reaction>
</comment>
<dbReference type="CDD" id="cd00082">
    <property type="entry name" value="HisKA"/>
    <property type="match status" value="1"/>
</dbReference>
<evidence type="ECO:0000313" key="15">
    <source>
        <dbReference type="Proteomes" id="UP000182983"/>
    </source>
</evidence>
<keyword evidence="10" id="KW-1133">Transmembrane helix</keyword>
<gene>
    <name evidence="14" type="ORF">SAMN04244559_00094</name>
</gene>
<dbReference type="Pfam" id="PF00512">
    <property type="entry name" value="HisKA"/>
    <property type="match status" value="1"/>
</dbReference>
<evidence type="ECO:0000259" key="12">
    <source>
        <dbReference type="PROSITE" id="PS50110"/>
    </source>
</evidence>
<dbReference type="PANTHER" id="PTHR43047">
    <property type="entry name" value="TWO-COMPONENT HISTIDINE PROTEIN KINASE"/>
    <property type="match status" value="1"/>
</dbReference>
<dbReference type="EC" id="2.7.13.3" evidence="3"/>
<sequence length="1170" mass="128132">MPMRDTSINTRLVTGFGLVLLMTVAIGAFAIVRIHQLSELTEQLFDHPFTVSTEALQARVSFAKMESLLGDLVQAVRPEQQEDVARKIAGLDADILRRLALVRERYLGPTADVVRIDRALAEWRGYRDLILDLSRARRFDQIETSLNGPGRDYAAAVEREIEVVIFFALRRASAFEEQSRRERNDVVTHLGVLLTVLVLLGTALSISITRGIVRPLDSLRRSMLRLAEGKLDTPILSGVGASEVQAMAAAVEVFKESSRRLSAEGWVKSRVAELTDLMQRAETPKDYAQSLIGALVPLLGGGAGLFYLRQDDGGRFFPLGFYGLGDVSLPIRNGEGLVGQCARQRVPIMVTDIPEDYLRISSGLGEAKPRRIHLVPVQTKGETLAVIEIASFCALTPVQQSLLDAIIPVAALTLEVLERNINTRDLLEETRLQAEELRASQEELQLQSEELTATNEMLRVQSENLANQAEVLRNSEAELQTANEALVEKGAALEAARRESERRAEELDEASRYKSEFLANMSHELRTPLNSLLILSRGLADNEGGNLSDDQIESARIIHDGGSHLLRLINDILDLSKVEAGKMDLCLEDVHPAAIAAAIRRRFASLAAEKDLGLTVEVDPDLPQSIYADGVKIEQIVTNLVGNAIKFTQQGGIGVRLHRVPALSETESVPAFRLAIAVADTGIGVPADKLEHIFHAFEQADGTTSRQYGGTGLGLSISRRLAELMGGDIRVESVLGRGSTFTLTLPLIPLPSDLSSDTPQDESHPLLSAPAFPDDRDVVQAGDPVILIVEDDEAFSLILSDLAHSRGFKSIRVGDGIEGLGLARRLRPTGILLDIGLPGLNGWAVMEALKHDPLTRPIPVHFISATNDSIRGLRMGAAGFLTKPVDRDRLNEVFDRLSHFSGETPRRVLIVDDDPLSRAATAALIQDDTVDLREVSTGAAALDLLRAERFDCLILDLILPDISGFDMLDRARADGIPLPPVVIHSAKDLSYDETLRLRDYTDSIVVKSARSPERLLDEVTLFLHSVRAVAPLESPQREDDLIGRTILVVDDDMRNAFALSKALRNRGFSVLVAEDGLKAVAQVDLHPDLDMVLMDIMMPGMDGYAAIAEIRRHPGRATLPILALTAKAMPGDRERCLAAGANEHVSKPIDIDHLLGLIRFWLRPREDATR</sequence>
<dbReference type="SUPFAM" id="SSF55874">
    <property type="entry name" value="ATPase domain of HSP90 chaperone/DNA topoisomerase II/histidine kinase"/>
    <property type="match status" value="1"/>
</dbReference>
<keyword evidence="4 8" id="KW-0597">Phosphoprotein</keyword>
<dbReference type="PRINTS" id="PR00344">
    <property type="entry name" value="BCTRLSENSOR"/>
</dbReference>
<dbReference type="SMART" id="SM00448">
    <property type="entry name" value="REC"/>
    <property type="match status" value="3"/>
</dbReference>
<dbReference type="InterPro" id="IPR011006">
    <property type="entry name" value="CheY-like_superfamily"/>
</dbReference>
<keyword evidence="6 14" id="KW-0418">Kinase</keyword>
<dbReference type="GO" id="GO:0000155">
    <property type="term" value="F:phosphorelay sensor kinase activity"/>
    <property type="evidence" value="ECO:0007669"/>
    <property type="project" value="InterPro"/>
</dbReference>
<dbReference type="SMART" id="SM00304">
    <property type="entry name" value="HAMP"/>
    <property type="match status" value="1"/>
</dbReference>
<dbReference type="Pfam" id="PF12729">
    <property type="entry name" value="4HB_MCP_1"/>
    <property type="match status" value="1"/>
</dbReference>
<dbReference type="Proteomes" id="UP000182983">
    <property type="component" value="Unassembled WGS sequence"/>
</dbReference>
<dbReference type="InterPro" id="IPR004358">
    <property type="entry name" value="Sig_transdc_His_kin-like_C"/>
</dbReference>
<evidence type="ECO:0000259" key="11">
    <source>
        <dbReference type="PROSITE" id="PS50109"/>
    </source>
</evidence>
<feature type="transmembrane region" description="Helical" evidence="10">
    <location>
        <begin position="190"/>
        <end position="213"/>
    </location>
</feature>
<dbReference type="Pfam" id="PF02518">
    <property type="entry name" value="HATPase_c"/>
    <property type="match status" value="1"/>
</dbReference>
<accession>A0A1H6GQA1</accession>
<dbReference type="InterPro" id="IPR024478">
    <property type="entry name" value="HlyB_4HB_MCP"/>
</dbReference>
<evidence type="ECO:0000256" key="1">
    <source>
        <dbReference type="ARBA" id="ARBA00000085"/>
    </source>
</evidence>
<feature type="domain" description="Response regulatory" evidence="12">
    <location>
        <begin position="1045"/>
        <end position="1162"/>
    </location>
</feature>
<feature type="domain" description="HAMP" evidence="13">
    <location>
        <begin position="210"/>
        <end position="263"/>
    </location>
</feature>
<feature type="domain" description="Histidine kinase" evidence="11">
    <location>
        <begin position="520"/>
        <end position="749"/>
    </location>
</feature>
<evidence type="ECO:0000256" key="5">
    <source>
        <dbReference type="ARBA" id="ARBA00022679"/>
    </source>
</evidence>
<dbReference type="Pfam" id="PF13185">
    <property type="entry name" value="GAF_2"/>
    <property type="match status" value="1"/>
</dbReference>
<dbReference type="FunFam" id="3.30.565.10:FF:000010">
    <property type="entry name" value="Sensor histidine kinase RcsC"/>
    <property type="match status" value="1"/>
</dbReference>
<dbReference type="InterPro" id="IPR036097">
    <property type="entry name" value="HisK_dim/P_sf"/>
</dbReference>
<feature type="transmembrane region" description="Helical" evidence="10">
    <location>
        <begin position="12"/>
        <end position="32"/>
    </location>
</feature>
<dbReference type="Gene3D" id="3.30.565.10">
    <property type="entry name" value="Histidine kinase-like ATPase, C-terminal domain"/>
    <property type="match status" value="1"/>
</dbReference>
<dbReference type="CDD" id="cd17546">
    <property type="entry name" value="REC_hyHK_CKI1_RcsC-like"/>
    <property type="match status" value="1"/>
</dbReference>
<dbReference type="Gene3D" id="1.10.287.130">
    <property type="match status" value="1"/>
</dbReference>
<dbReference type="PROSITE" id="PS50109">
    <property type="entry name" value="HIS_KIN"/>
    <property type="match status" value="1"/>
</dbReference>
<evidence type="ECO:0000256" key="4">
    <source>
        <dbReference type="ARBA" id="ARBA00022553"/>
    </source>
</evidence>
<dbReference type="SUPFAM" id="SSF47384">
    <property type="entry name" value="Homodimeric domain of signal transducing histidine kinase"/>
    <property type="match status" value="1"/>
</dbReference>
<dbReference type="Gene3D" id="6.10.340.10">
    <property type="match status" value="1"/>
</dbReference>
<organism evidence="14 15">
    <name type="scientific">Magnetospirillum fulvum</name>
    <name type="common">Rhodospirillum fulvum</name>
    <dbReference type="NCBI Taxonomy" id="1082"/>
    <lineage>
        <taxon>Bacteria</taxon>
        <taxon>Pseudomonadati</taxon>
        <taxon>Pseudomonadota</taxon>
        <taxon>Alphaproteobacteria</taxon>
        <taxon>Rhodospirillales</taxon>
        <taxon>Rhodospirillaceae</taxon>
        <taxon>Magnetospirillum</taxon>
    </lineage>
</organism>
<keyword evidence="10" id="KW-0812">Transmembrane</keyword>
<protein>
    <recommendedName>
        <fullName evidence="3">histidine kinase</fullName>
        <ecNumber evidence="3">2.7.13.3</ecNumber>
    </recommendedName>
</protein>
<name>A0A1H6GQA1_MAGFU</name>
<evidence type="ECO:0000256" key="3">
    <source>
        <dbReference type="ARBA" id="ARBA00012438"/>
    </source>
</evidence>
<dbReference type="SUPFAM" id="SSF55781">
    <property type="entry name" value="GAF domain-like"/>
    <property type="match status" value="1"/>
</dbReference>
<dbReference type="GO" id="GO:0016020">
    <property type="term" value="C:membrane"/>
    <property type="evidence" value="ECO:0007669"/>
    <property type="project" value="UniProtKB-SubCell"/>
</dbReference>
<evidence type="ECO:0000256" key="10">
    <source>
        <dbReference type="SAM" id="Phobius"/>
    </source>
</evidence>
<evidence type="ECO:0000256" key="8">
    <source>
        <dbReference type="PROSITE-ProRule" id="PRU00169"/>
    </source>
</evidence>
<dbReference type="AlphaFoldDB" id="A0A1H6GQA1"/>
<dbReference type="Pfam" id="PF00672">
    <property type="entry name" value="HAMP"/>
    <property type="match status" value="1"/>
</dbReference>
<feature type="domain" description="Response regulatory" evidence="12">
    <location>
        <begin position="785"/>
        <end position="898"/>
    </location>
</feature>
<dbReference type="EMBL" id="FNWO01000001">
    <property type="protein sequence ID" value="SEH24912.1"/>
    <property type="molecule type" value="Genomic_DNA"/>
</dbReference>
<evidence type="ECO:0000256" key="2">
    <source>
        <dbReference type="ARBA" id="ARBA00004370"/>
    </source>
</evidence>
<dbReference type="Pfam" id="PF00072">
    <property type="entry name" value="Response_reg"/>
    <property type="match status" value="3"/>
</dbReference>
<feature type="coiled-coil region" evidence="9">
    <location>
        <begin position="427"/>
        <end position="510"/>
    </location>
</feature>
<dbReference type="CDD" id="cd16922">
    <property type="entry name" value="HATPase_EvgS-ArcB-TorS-like"/>
    <property type="match status" value="1"/>
</dbReference>
<feature type="modified residue" description="4-aspartylphosphate" evidence="8">
    <location>
        <position position="956"/>
    </location>
</feature>
<dbReference type="InterPro" id="IPR003594">
    <property type="entry name" value="HATPase_dom"/>
</dbReference>
<dbReference type="InterPro" id="IPR003660">
    <property type="entry name" value="HAMP_dom"/>
</dbReference>
<dbReference type="CDD" id="cd00156">
    <property type="entry name" value="REC"/>
    <property type="match status" value="1"/>
</dbReference>
<dbReference type="InterPro" id="IPR003661">
    <property type="entry name" value="HisK_dim/P_dom"/>
</dbReference>
<dbReference type="SUPFAM" id="SSF52172">
    <property type="entry name" value="CheY-like"/>
    <property type="match status" value="3"/>
</dbReference>
<dbReference type="Gene3D" id="3.40.50.2300">
    <property type="match status" value="3"/>
</dbReference>
<dbReference type="InterPro" id="IPR029016">
    <property type="entry name" value="GAF-like_dom_sf"/>
</dbReference>
<dbReference type="SMART" id="SM00387">
    <property type="entry name" value="HATPase_c"/>
    <property type="match status" value="1"/>
</dbReference>
<feature type="domain" description="Response regulatory" evidence="12">
    <location>
        <begin position="907"/>
        <end position="1022"/>
    </location>
</feature>
<keyword evidence="15" id="KW-1185">Reference proteome</keyword>
<keyword evidence="7" id="KW-0902">Two-component regulatory system</keyword>
<evidence type="ECO:0000256" key="6">
    <source>
        <dbReference type="ARBA" id="ARBA00022777"/>
    </source>
</evidence>
<evidence type="ECO:0000256" key="7">
    <source>
        <dbReference type="ARBA" id="ARBA00023012"/>
    </source>
</evidence>
<evidence type="ECO:0000313" key="14">
    <source>
        <dbReference type="EMBL" id="SEH24912.1"/>
    </source>
</evidence>
<feature type="modified residue" description="4-aspartylphosphate" evidence="8">
    <location>
        <position position="1095"/>
    </location>
</feature>
<dbReference type="Gene3D" id="3.30.450.40">
    <property type="match status" value="1"/>
</dbReference>
<dbReference type="InterPro" id="IPR005467">
    <property type="entry name" value="His_kinase_dom"/>
</dbReference>
<dbReference type="InterPro" id="IPR001789">
    <property type="entry name" value="Sig_transdc_resp-reg_receiver"/>
</dbReference>
<dbReference type="PROSITE" id="PS50110">
    <property type="entry name" value="RESPONSE_REGULATORY"/>
    <property type="match status" value="3"/>
</dbReference>
<evidence type="ECO:0000259" key="13">
    <source>
        <dbReference type="PROSITE" id="PS50885"/>
    </source>
</evidence>
<dbReference type="PROSITE" id="PS50885">
    <property type="entry name" value="HAMP"/>
    <property type="match status" value="1"/>
</dbReference>
<keyword evidence="10" id="KW-0472">Membrane</keyword>
<keyword evidence="5" id="KW-0808">Transferase</keyword>